<dbReference type="PIRSF" id="PIRSF034888">
    <property type="entry name" value="P-loop_UCP034888"/>
    <property type="match status" value="1"/>
</dbReference>
<dbReference type="SUPFAM" id="SSF52540">
    <property type="entry name" value="P-loop containing nucleoside triphosphate hydrolases"/>
    <property type="match status" value="1"/>
</dbReference>
<evidence type="ECO:0000313" key="3">
    <source>
        <dbReference type="EMBL" id="KAB5325354.1"/>
    </source>
</evidence>
<dbReference type="InterPro" id="IPR027417">
    <property type="entry name" value="P-loop_NTPase"/>
</dbReference>
<feature type="domain" description="DUF3696" evidence="1">
    <location>
        <begin position="315"/>
        <end position="367"/>
    </location>
</feature>
<feature type="domain" description="ATPase AAA-type core" evidence="2">
    <location>
        <begin position="23"/>
        <end position="304"/>
    </location>
</feature>
<sequence>MIKSIHIQNFKSLKDILMIPTSLNLLMGLNGMGKSSFIQSLLLLRQNKKSGLAKFALNGSLTEIGRGRDALYQDANKEIIGFYFDLESNGKLQSFPCTLTYQADNNVLDNDSQWSMECLERYSLFNNDFQYLEAERTGPQTDYPMSYADVVEKHQLGVKGEYTIHYLNAFGTSLKVPDTLCHTKAKSDTLLHQTAAWLGEISPDVRFDIQEIPGTDKVILNYQFANQESLSKKFRPKNVGFGISYALPVIVSLLNFKKDKIVIIENPEAHIHPRGQAEMGRLIALAAAAGMQLFVETHSDHIVNGIRVAVKENLINAENVNISYFSRQTTEIEQFCRIQNIRVDRTGELSDYPIDFMDEWNNQLLKLI</sequence>
<gene>
    <name evidence="3" type="ORF">F9950_14555</name>
</gene>
<accession>A0A412SXX7</accession>
<dbReference type="Pfam" id="PF12476">
    <property type="entry name" value="DUF3696"/>
    <property type="match status" value="1"/>
</dbReference>
<dbReference type="InterPro" id="IPR014592">
    <property type="entry name" value="P-loop_UCP034888"/>
</dbReference>
<dbReference type="GO" id="GO:0005524">
    <property type="term" value="F:ATP binding"/>
    <property type="evidence" value="ECO:0007669"/>
    <property type="project" value="InterPro"/>
</dbReference>
<evidence type="ECO:0000259" key="1">
    <source>
        <dbReference type="Pfam" id="PF12476"/>
    </source>
</evidence>
<proteinExistence type="predicted"/>
<dbReference type="AlphaFoldDB" id="A0A412SXX7"/>
<dbReference type="RefSeq" id="WP_117956177.1">
    <property type="nucleotide sequence ID" value="NZ_JADNNX010000072.1"/>
</dbReference>
<dbReference type="InterPro" id="IPR051396">
    <property type="entry name" value="Bact_Antivir_Def_Nuclease"/>
</dbReference>
<name>A0A412SXX7_BACSE</name>
<reference evidence="3 4" key="1">
    <citation type="journal article" date="2019" name="Nat. Med.">
        <title>A library of human gut bacterial isolates paired with longitudinal multiomics data enables mechanistic microbiome research.</title>
        <authorList>
            <person name="Poyet M."/>
            <person name="Groussin M."/>
            <person name="Gibbons S.M."/>
            <person name="Avila-Pacheco J."/>
            <person name="Jiang X."/>
            <person name="Kearney S.M."/>
            <person name="Perrotta A.R."/>
            <person name="Berdy B."/>
            <person name="Zhao S."/>
            <person name="Lieberman T.D."/>
            <person name="Swanson P.K."/>
            <person name="Smith M."/>
            <person name="Roesemann S."/>
            <person name="Alexander J.E."/>
            <person name="Rich S.A."/>
            <person name="Livny J."/>
            <person name="Vlamakis H."/>
            <person name="Clish C."/>
            <person name="Bullock K."/>
            <person name="Deik A."/>
            <person name="Scott J."/>
            <person name="Pierce K.A."/>
            <person name="Xavier R.J."/>
            <person name="Alm E.J."/>
        </authorList>
    </citation>
    <scope>NUCLEOTIDE SEQUENCE [LARGE SCALE GENOMIC DNA]</scope>
    <source>
        <strain evidence="3 4">BIOML-A2</strain>
    </source>
</reference>
<dbReference type="PANTHER" id="PTHR43581:SF2">
    <property type="entry name" value="EXCINUCLEASE ATPASE SUBUNIT"/>
    <property type="match status" value="1"/>
</dbReference>
<dbReference type="Gene3D" id="3.40.50.300">
    <property type="entry name" value="P-loop containing nucleotide triphosphate hydrolases"/>
    <property type="match status" value="1"/>
</dbReference>
<organism evidence="3 4">
    <name type="scientific">Bacteroides stercoris</name>
    <dbReference type="NCBI Taxonomy" id="46506"/>
    <lineage>
        <taxon>Bacteria</taxon>
        <taxon>Pseudomonadati</taxon>
        <taxon>Bacteroidota</taxon>
        <taxon>Bacteroidia</taxon>
        <taxon>Bacteroidales</taxon>
        <taxon>Bacteroidaceae</taxon>
        <taxon>Bacteroides</taxon>
    </lineage>
</organism>
<dbReference type="Proteomes" id="UP000431177">
    <property type="component" value="Unassembled WGS sequence"/>
</dbReference>
<dbReference type="InterPro" id="IPR003959">
    <property type="entry name" value="ATPase_AAA_core"/>
</dbReference>
<comment type="caution">
    <text evidence="3">The sequence shown here is derived from an EMBL/GenBank/DDBJ whole genome shotgun (WGS) entry which is preliminary data.</text>
</comment>
<evidence type="ECO:0000313" key="4">
    <source>
        <dbReference type="Proteomes" id="UP000431177"/>
    </source>
</evidence>
<dbReference type="InterPro" id="IPR022532">
    <property type="entry name" value="DUF3696"/>
</dbReference>
<dbReference type="PANTHER" id="PTHR43581">
    <property type="entry name" value="ATP/GTP PHOSPHATASE"/>
    <property type="match status" value="1"/>
</dbReference>
<protein>
    <submittedName>
        <fullName evidence="3">DUF3696 domain-containing protein</fullName>
    </submittedName>
</protein>
<dbReference type="GO" id="GO:0016887">
    <property type="term" value="F:ATP hydrolysis activity"/>
    <property type="evidence" value="ECO:0007669"/>
    <property type="project" value="InterPro"/>
</dbReference>
<evidence type="ECO:0000259" key="2">
    <source>
        <dbReference type="Pfam" id="PF13304"/>
    </source>
</evidence>
<dbReference type="EMBL" id="WCLA01000036">
    <property type="protein sequence ID" value="KAB5325354.1"/>
    <property type="molecule type" value="Genomic_DNA"/>
</dbReference>
<dbReference type="Pfam" id="PF13304">
    <property type="entry name" value="AAA_21"/>
    <property type="match status" value="1"/>
</dbReference>